<name>A0AA36FW60_9BILA</name>
<proteinExistence type="predicted"/>
<evidence type="ECO:0008006" key="4">
    <source>
        <dbReference type="Google" id="ProtNLM"/>
    </source>
</evidence>
<dbReference type="Proteomes" id="UP001177023">
    <property type="component" value="Unassembled WGS sequence"/>
</dbReference>
<keyword evidence="3" id="KW-1185">Reference proteome</keyword>
<reference evidence="2" key="1">
    <citation type="submission" date="2023-06" db="EMBL/GenBank/DDBJ databases">
        <authorList>
            <person name="Delattre M."/>
        </authorList>
    </citation>
    <scope>NUCLEOTIDE SEQUENCE</scope>
    <source>
        <strain evidence="2">AF72</strain>
    </source>
</reference>
<accession>A0AA36FW60</accession>
<gene>
    <name evidence="2" type="ORF">MSPICULIGERA_LOCUS7905</name>
</gene>
<sequence>MLLQLVLLFGLLTAAESLDCFSCGVFLTAPSQECRGSPLNVTCHPDNLGCVKITAPNTDGTFYVEKRCAEKEDDLDGGCSKITIRGLIGEHCFTAYAM</sequence>
<dbReference type="AlphaFoldDB" id="A0AA36FW60"/>
<keyword evidence="1" id="KW-0732">Signal</keyword>
<organism evidence="2 3">
    <name type="scientific">Mesorhabditis spiculigera</name>
    <dbReference type="NCBI Taxonomy" id="96644"/>
    <lineage>
        <taxon>Eukaryota</taxon>
        <taxon>Metazoa</taxon>
        <taxon>Ecdysozoa</taxon>
        <taxon>Nematoda</taxon>
        <taxon>Chromadorea</taxon>
        <taxon>Rhabditida</taxon>
        <taxon>Rhabditina</taxon>
        <taxon>Rhabditomorpha</taxon>
        <taxon>Rhabditoidea</taxon>
        <taxon>Rhabditidae</taxon>
        <taxon>Mesorhabditinae</taxon>
        <taxon>Mesorhabditis</taxon>
    </lineage>
</organism>
<feature type="signal peptide" evidence="1">
    <location>
        <begin position="1"/>
        <end position="17"/>
    </location>
</feature>
<feature type="non-terminal residue" evidence="2">
    <location>
        <position position="98"/>
    </location>
</feature>
<protein>
    <recommendedName>
        <fullName evidence="4">Sodefrin-like factor</fullName>
    </recommendedName>
</protein>
<evidence type="ECO:0000313" key="2">
    <source>
        <dbReference type="EMBL" id="CAJ0569425.1"/>
    </source>
</evidence>
<evidence type="ECO:0000313" key="3">
    <source>
        <dbReference type="Proteomes" id="UP001177023"/>
    </source>
</evidence>
<feature type="chain" id="PRO_5041383159" description="Sodefrin-like factor" evidence="1">
    <location>
        <begin position="18"/>
        <end position="98"/>
    </location>
</feature>
<dbReference type="EMBL" id="CATQJA010002028">
    <property type="protein sequence ID" value="CAJ0569425.1"/>
    <property type="molecule type" value="Genomic_DNA"/>
</dbReference>
<evidence type="ECO:0000256" key="1">
    <source>
        <dbReference type="SAM" id="SignalP"/>
    </source>
</evidence>
<comment type="caution">
    <text evidence="2">The sequence shown here is derived from an EMBL/GenBank/DDBJ whole genome shotgun (WGS) entry which is preliminary data.</text>
</comment>